<dbReference type="GO" id="GO:0016405">
    <property type="term" value="F:CoA-ligase activity"/>
    <property type="evidence" value="ECO:0007669"/>
    <property type="project" value="UniProtKB-ARBA"/>
</dbReference>
<protein>
    <submittedName>
        <fullName evidence="7">Acyl-CoA synthetase</fullName>
    </submittedName>
</protein>
<dbReference type="OrthoDB" id="9803968at2"/>
<feature type="domain" description="AMP-binding enzyme C-terminal" evidence="6">
    <location>
        <begin position="455"/>
        <end position="533"/>
    </location>
</feature>
<evidence type="ECO:0000313" key="7">
    <source>
        <dbReference type="EMBL" id="OCX22055.1"/>
    </source>
</evidence>
<comment type="similarity">
    <text evidence="1">Belongs to the ATP-dependent AMP-binding enzyme family.</text>
</comment>
<keyword evidence="4" id="KW-0067">ATP-binding</keyword>
<evidence type="ECO:0000256" key="4">
    <source>
        <dbReference type="ARBA" id="ARBA00022840"/>
    </source>
</evidence>
<dbReference type="STRING" id="1566387.QV13_05645"/>
<dbReference type="InterPro" id="IPR051087">
    <property type="entry name" value="Mitochondrial_ACSM"/>
</dbReference>
<evidence type="ECO:0000256" key="3">
    <source>
        <dbReference type="ARBA" id="ARBA00022741"/>
    </source>
</evidence>
<evidence type="ECO:0000259" key="6">
    <source>
        <dbReference type="Pfam" id="PF13193"/>
    </source>
</evidence>
<dbReference type="GO" id="GO:0006637">
    <property type="term" value="P:acyl-CoA metabolic process"/>
    <property type="evidence" value="ECO:0007669"/>
    <property type="project" value="TreeGrafter"/>
</dbReference>
<dbReference type="GO" id="GO:0005524">
    <property type="term" value="F:ATP binding"/>
    <property type="evidence" value="ECO:0007669"/>
    <property type="project" value="UniProtKB-KW"/>
</dbReference>
<dbReference type="RefSeq" id="WP_024926376.1">
    <property type="nucleotide sequence ID" value="NZ_MDEO01000027.1"/>
</dbReference>
<gene>
    <name evidence="7" type="ORF">QV13_05645</name>
</gene>
<evidence type="ECO:0000256" key="1">
    <source>
        <dbReference type="ARBA" id="ARBA00006432"/>
    </source>
</evidence>
<evidence type="ECO:0000259" key="5">
    <source>
        <dbReference type="Pfam" id="PF00501"/>
    </source>
</evidence>
<dbReference type="InterPro" id="IPR000873">
    <property type="entry name" value="AMP-dep_synth/lig_dom"/>
</dbReference>
<dbReference type="PANTHER" id="PTHR43605">
    <property type="entry name" value="ACYL-COENZYME A SYNTHETASE"/>
    <property type="match status" value="1"/>
</dbReference>
<dbReference type="GO" id="GO:0006633">
    <property type="term" value="P:fatty acid biosynthetic process"/>
    <property type="evidence" value="ECO:0007669"/>
    <property type="project" value="TreeGrafter"/>
</dbReference>
<dbReference type="FunFam" id="3.30.300.30:FF:000005">
    <property type="entry name" value="Acyl-coenzyme A synthetase ACSM5, mitochondrial"/>
    <property type="match status" value="1"/>
</dbReference>
<keyword evidence="8" id="KW-1185">Reference proteome</keyword>
<dbReference type="Pfam" id="PF00501">
    <property type="entry name" value="AMP-binding"/>
    <property type="match status" value="1"/>
</dbReference>
<dbReference type="Pfam" id="PF13193">
    <property type="entry name" value="AMP-binding_C"/>
    <property type="match status" value="1"/>
</dbReference>
<reference evidence="7 8" key="1">
    <citation type="submission" date="2016-08" db="EMBL/GenBank/DDBJ databases">
        <title>Whole genome sequence of Mesorhizobium sp. strain UASWS1009 isolated from industrial sewage.</title>
        <authorList>
            <person name="Crovadore J."/>
            <person name="Calmin G."/>
            <person name="Chablais R."/>
            <person name="Cochard B."/>
            <person name="Lefort F."/>
        </authorList>
    </citation>
    <scope>NUCLEOTIDE SEQUENCE [LARGE SCALE GENOMIC DNA]</scope>
    <source>
        <strain evidence="7 8">UASWS1009</strain>
    </source>
</reference>
<dbReference type="AlphaFoldDB" id="A0A1C2E530"/>
<organism evidence="7 8">
    <name type="scientific">Mesorhizobium hungaricum</name>
    <dbReference type="NCBI Taxonomy" id="1566387"/>
    <lineage>
        <taxon>Bacteria</taxon>
        <taxon>Pseudomonadati</taxon>
        <taxon>Pseudomonadota</taxon>
        <taxon>Alphaproteobacteria</taxon>
        <taxon>Hyphomicrobiales</taxon>
        <taxon>Phyllobacteriaceae</taxon>
        <taxon>Mesorhizobium</taxon>
    </lineage>
</organism>
<dbReference type="Gene3D" id="3.30.300.30">
    <property type="match status" value="1"/>
</dbReference>
<sequence>MDFSTVDRSYAKARAEFRLPAPEHFNFAFDVIDDWAQRDDRTAVIAVSRDGEAIQRISYSQLSQGSNRLANALRQLGVVAGDFACVVIGRVPAWYTVLFGCMKAGVVSMPGTNLLTAHDLAYRINHSKATAVIVTSEHCAKVDQIRAECPTLRTFIVVDGEREGWLSLDKLLAEASPQLDRSAFPPTRSTDMMMAYFTSGTTSLPKMVPRDHGYALAHVATGLFWMDLRPGDVHWSLTDTGWAKAAWGILFPQLMLGTPAVLYNGDGAFDADMHLKLIGKLKVSTFCAPPTVYRLFAQQDLKRYDLSSLRRSLGAGEPLNPEVMRIWKEATGTTIADGYGQTETINIVANFPGEEVRFGSMGKPVPGYDVDVVDDDGKRLPDEEVGHIAVRITDPYPGGLFHGYYTGKALDTASFRHGWYYTGDTARRDKDGYLWFVGRSDDLISSAGYRISPFEVESALIEHKAVAESAVVGKPDPTRGQIVKAYVILAKGFAPSDELARDIQDFCRNLTAPYKYPREIEFVDALPKTISGKIRRVELRQASKK</sequence>
<proteinExistence type="inferred from homology"/>
<dbReference type="PANTHER" id="PTHR43605:SF10">
    <property type="entry name" value="ACYL-COA SYNTHETASE MEDIUM CHAIN FAMILY MEMBER 3"/>
    <property type="match status" value="1"/>
</dbReference>
<dbReference type="InterPro" id="IPR042099">
    <property type="entry name" value="ANL_N_sf"/>
</dbReference>
<evidence type="ECO:0000256" key="2">
    <source>
        <dbReference type="ARBA" id="ARBA00022598"/>
    </source>
</evidence>
<dbReference type="SUPFAM" id="SSF56801">
    <property type="entry name" value="Acetyl-CoA synthetase-like"/>
    <property type="match status" value="1"/>
</dbReference>
<dbReference type="GO" id="GO:0004321">
    <property type="term" value="F:fatty-acyl-CoA synthase activity"/>
    <property type="evidence" value="ECO:0007669"/>
    <property type="project" value="TreeGrafter"/>
</dbReference>
<dbReference type="Gene3D" id="3.40.50.12780">
    <property type="entry name" value="N-terminal domain of ligase-like"/>
    <property type="match status" value="1"/>
</dbReference>
<name>A0A1C2E530_9HYPH</name>
<accession>A0A1C2E530</accession>
<dbReference type="InterPro" id="IPR045851">
    <property type="entry name" value="AMP-bd_C_sf"/>
</dbReference>
<feature type="domain" description="AMP-dependent synthetase/ligase" evidence="5">
    <location>
        <begin position="36"/>
        <end position="405"/>
    </location>
</feature>
<keyword evidence="2" id="KW-0436">Ligase</keyword>
<dbReference type="EMBL" id="MDEO01000027">
    <property type="protein sequence ID" value="OCX22055.1"/>
    <property type="molecule type" value="Genomic_DNA"/>
</dbReference>
<dbReference type="InterPro" id="IPR025110">
    <property type="entry name" value="AMP-bd_C"/>
</dbReference>
<comment type="caution">
    <text evidence="7">The sequence shown here is derived from an EMBL/GenBank/DDBJ whole genome shotgun (WGS) entry which is preliminary data.</text>
</comment>
<keyword evidence="3" id="KW-0547">Nucleotide-binding</keyword>
<dbReference type="GO" id="GO:0015645">
    <property type="term" value="F:fatty acid ligase activity"/>
    <property type="evidence" value="ECO:0007669"/>
    <property type="project" value="TreeGrafter"/>
</dbReference>
<dbReference type="Proteomes" id="UP000094412">
    <property type="component" value="Unassembled WGS sequence"/>
</dbReference>
<evidence type="ECO:0000313" key="8">
    <source>
        <dbReference type="Proteomes" id="UP000094412"/>
    </source>
</evidence>